<name>A0A498I604_MALDO</name>
<dbReference type="AlphaFoldDB" id="A0A498I604"/>
<keyword evidence="3" id="KW-1185">Reference proteome</keyword>
<organism evidence="2 3">
    <name type="scientific">Malus domestica</name>
    <name type="common">Apple</name>
    <name type="synonym">Pyrus malus</name>
    <dbReference type="NCBI Taxonomy" id="3750"/>
    <lineage>
        <taxon>Eukaryota</taxon>
        <taxon>Viridiplantae</taxon>
        <taxon>Streptophyta</taxon>
        <taxon>Embryophyta</taxon>
        <taxon>Tracheophyta</taxon>
        <taxon>Spermatophyta</taxon>
        <taxon>Magnoliopsida</taxon>
        <taxon>eudicotyledons</taxon>
        <taxon>Gunneridae</taxon>
        <taxon>Pentapetalae</taxon>
        <taxon>rosids</taxon>
        <taxon>fabids</taxon>
        <taxon>Rosales</taxon>
        <taxon>Rosaceae</taxon>
        <taxon>Amygdaloideae</taxon>
        <taxon>Maleae</taxon>
        <taxon>Malus</taxon>
    </lineage>
</organism>
<evidence type="ECO:0000256" key="1">
    <source>
        <dbReference type="SAM" id="MobiDB-lite"/>
    </source>
</evidence>
<accession>A0A498I604</accession>
<dbReference type="Proteomes" id="UP000290289">
    <property type="component" value="Chromosome 13"/>
</dbReference>
<sequence length="115" mass="12505">MSDSEKGKASASGQVSDSVEGKYDGYVPELIDNTQVQQAKLKDMAIGDPSLLTSSNKNVVLPPVAALIELDLQPSERATKNVELGKRKIDKKGSVKKQNQLLTWDSISFLLLSYP</sequence>
<evidence type="ECO:0000313" key="3">
    <source>
        <dbReference type="Proteomes" id="UP000290289"/>
    </source>
</evidence>
<proteinExistence type="predicted"/>
<reference evidence="2 3" key="1">
    <citation type="submission" date="2018-10" db="EMBL/GenBank/DDBJ databases">
        <title>A high-quality apple genome assembly.</title>
        <authorList>
            <person name="Hu J."/>
        </authorList>
    </citation>
    <scope>NUCLEOTIDE SEQUENCE [LARGE SCALE GENOMIC DNA]</scope>
    <source>
        <strain evidence="3">cv. HFTH1</strain>
        <tissue evidence="2">Young leaf</tissue>
    </source>
</reference>
<dbReference type="EMBL" id="RDQH01000339">
    <property type="protein sequence ID" value="RXH78329.1"/>
    <property type="molecule type" value="Genomic_DNA"/>
</dbReference>
<evidence type="ECO:0000313" key="2">
    <source>
        <dbReference type="EMBL" id="RXH78329.1"/>
    </source>
</evidence>
<protein>
    <submittedName>
        <fullName evidence="2">Uncharacterized protein</fullName>
    </submittedName>
</protein>
<gene>
    <name evidence="2" type="ORF">DVH24_001847</name>
</gene>
<feature type="region of interest" description="Disordered" evidence="1">
    <location>
        <begin position="1"/>
        <end position="20"/>
    </location>
</feature>
<comment type="caution">
    <text evidence="2">The sequence shown here is derived from an EMBL/GenBank/DDBJ whole genome shotgun (WGS) entry which is preliminary data.</text>
</comment>